<comment type="caution">
    <text evidence="1">The sequence shown here is derived from an EMBL/GenBank/DDBJ whole genome shotgun (WGS) entry which is preliminary data.</text>
</comment>
<dbReference type="EMBL" id="WJEC01000039">
    <property type="protein sequence ID" value="KAF7486565.1"/>
    <property type="molecule type" value="Genomic_DNA"/>
</dbReference>
<proteinExistence type="predicted"/>
<organism evidence="1 2">
    <name type="scientific">Marmota monax</name>
    <name type="common">Woodchuck</name>
    <dbReference type="NCBI Taxonomy" id="9995"/>
    <lineage>
        <taxon>Eukaryota</taxon>
        <taxon>Metazoa</taxon>
        <taxon>Chordata</taxon>
        <taxon>Craniata</taxon>
        <taxon>Vertebrata</taxon>
        <taxon>Euteleostomi</taxon>
        <taxon>Mammalia</taxon>
        <taxon>Eutheria</taxon>
        <taxon>Euarchontoglires</taxon>
        <taxon>Glires</taxon>
        <taxon>Rodentia</taxon>
        <taxon>Sciuromorpha</taxon>
        <taxon>Sciuridae</taxon>
        <taxon>Xerinae</taxon>
        <taxon>Marmotini</taxon>
        <taxon>Marmota</taxon>
    </lineage>
</organism>
<dbReference type="Proteomes" id="UP000662637">
    <property type="component" value="Unassembled WGS sequence"/>
</dbReference>
<reference evidence="1" key="1">
    <citation type="submission" date="2020-08" db="EMBL/GenBank/DDBJ databases">
        <authorList>
            <person name="Shumante A."/>
            <person name="Zimin A.V."/>
            <person name="Puiu D."/>
            <person name="Salzberg S.L."/>
        </authorList>
    </citation>
    <scope>NUCLEOTIDE SEQUENCE</scope>
    <source>
        <strain evidence="1">WC2-LM</strain>
        <tissue evidence="1">Liver</tissue>
    </source>
</reference>
<evidence type="ECO:0000313" key="1">
    <source>
        <dbReference type="EMBL" id="KAF7486565.1"/>
    </source>
</evidence>
<evidence type="ECO:0000313" key="2">
    <source>
        <dbReference type="Proteomes" id="UP000662637"/>
    </source>
</evidence>
<name>A0A834QY34_MARMO</name>
<dbReference type="AlphaFoldDB" id="A0A834QY34"/>
<sequence>MRTLPHHFPQGPGVGRLAGWAAASPLTLGEMMQEADRAHFPLRLLPTTTLSSRSLTTVLDILITELKWIARSQVPKTFFSTYKQEDDRKILSDNHSASRDCTIGSGDKSSFMDSIAQVLPFPDTGYLETVSKTGIEKGIP</sequence>
<protein>
    <submittedName>
        <fullName evidence="1">Uncharacterized protein</fullName>
    </submittedName>
</protein>
<accession>A0A834QY34</accession>
<gene>
    <name evidence="1" type="ORF">GHT09_001392</name>
</gene>